<keyword evidence="2" id="KW-0012">Acyltransferase</keyword>
<gene>
    <name evidence="5" type="ORF">SAMN04488045_1797</name>
</gene>
<dbReference type="Gene3D" id="3.40.630.30">
    <property type="match status" value="1"/>
</dbReference>
<evidence type="ECO:0000259" key="4">
    <source>
        <dbReference type="PROSITE" id="PS51186"/>
    </source>
</evidence>
<dbReference type="PROSITE" id="PS50995">
    <property type="entry name" value="HTH_MARR_2"/>
    <property type="match status" value="1"/>
</dbReference>
<organism evidence="5 6">
    <name type="scientific">Thalassococcus halodurans</name>
    <dbReference type="NCBI Taxonomy" id="373675"/>
    <lineage>
        <taxon>Bacteria</taxon>
        <taxon>Pseudomonadati</taxon>
        <taxon>Pseudomonadota</taxon>
        <taxon>Alphaproteobacteria</taxon>
        <taxon>Rhodobacterales</taxon>
        <taxon>Roseobacteraceae</taxon>
        <taxon>Thalassococcus</taxon>
    </lineage>
</organism>
<dbReference type="PROSITE" id="PS51186">
    <property type="entry name" value="GNAT"/>
    <property type="match status" value="1"/>
</dbReference>
<evidence type="ECO:0000256" key="1">
    <source>
        <dbReference type="ARBA" id="ARBA00022679"/>
    </source>
</evidence>
<dbReference type="SUPFAM" id="SSF55729">
    <property type="entry name" value="Acyl-CoA N-acyltransferases (Nat)"/>
    <property type="match status" value="1"/>
</dbReference>
<evidence type="ECO:0000259" key="3">
    <source>
        <dbReference type="PROSITE" id="PS50995"/>
    </source>
</evidence>
<evidence type="ECO:0000313" key="6">
    <source>
        <dbReference type="Proteomes" id="UP000236752"/>
    </source>
</evidence>
<dbReference type="InterPro" id="IPR050832">
    <property type="entry name" value="Bact_Acetyltransf"/>
</dbReference>
<dbReference type="SMART" id="SM00347">
    <property type="entry name" value="HTH_MARR"/>
    <property type="match status" value="1"/>
</dbReference>
<dbReference type="Proteomes" id="UP000236752">
    <property type="component" value="Unassembled WGS sequence"/>
</dbReference>
<dbReference type="InterPro" id="IPR000835">
    <property type="entry name" value="HTH_MarR-typ"/>
</dbReference>
<evidence type="ECO:0000313" key="5">
    <source>
        <dbReference type="EMBL" id="SEG08828.1"/>
    </source>
</evidence>
<name>A0A1H5XAR6_9RHOB</name>
<evidence type="ECO:0000256" key="2">
    <source>
        <dbReference type="ARBA" id="ARBA00023315"/>
    </source>
</evidence>
<dbReference type="InterPro" id="IPR000182">
    <property type="entry name" value="GNAT_dom"/>
</dbReference>
<protein>
    <submittedName>
        <fullName evidence="5">Transcriptional regulator, MarR family with acetyltransferase activity</fullName>
    </submittedName>
</protein>
<dbReference type="InterPro" id="IPR036388">
    <property type="entry name" value="WH-like_DNA-bd_sf"/>
</dbReference>
<dbReference type="RefSeq" id="WP_103910093.1">
    <property type="nucleotide sequence ID" value="NZ_FNUZ01000002.1"/>
</dbReference>
<proteinExistence type="predicted"/>
<dbReference type="CDD" id="cd04301">
    <property type="entry name" value="NAT_SF"/>
    <property type="match status" value="1"/>
</dbReference>
<dbReference type="Pfam" id="PF12802">
    <property type="entry name" value="MarR_2"/>
    <property type="match status" value="1"/>
</dbReference>
<dbReference type="PANTHER" id="PTHR43877:SF2">
    <property type="entry name" value="AMINOALKYLPHOSPHONATE N-ACETYLTRANSFERASE-RELATED"/>
    <property type="match status" value="1"/>
</dbReference>
<reference evidence="5 6" key="1">
    <citation type="submission" date="2016-10" db="EMBL/GenBank/DDBJ databases">
        <authorList>
            <person name="de Groot N.N."/>
        </authorList>
    </citation>
    <scope>NUCLEOTIDE SEQUENCE [LARGE SCALE GENOMIC DNA]</scope>
    <source>
        <strain evidence="5 6">DSM 26915</strain>
    </source>
</reference>
<dbReference type="SUPFAM" id="SSF46785">
    <property type="entry name" value="Winged helix' DNA-binding domain"/>
    <property type="match status" value="1"/>
</dbReference>
<dbReference type="EMBL" id="FNUZ01000002">
    <property type="protein sequence ID" value="SEG08828.1"/>
    <property type="molecule type" value="Genomic_DNA"/>
</dbReference>
<sequence length="291" mass="32067">MLDNISRFRRLSRAVTTQSGALDTSFLGLGRPLGSARVLNAIGHGKTDVSDLREYLELDSGLMSRLLRGLEAEGLITVESDGNDARRRVAQLTPEGRDAFHQYESLSNSAAEKVLSRYKDQDSLLAAMDLIATVLGRDHIKIAPVDPEDPRVAYCVNQFYDEITSILGITFDPHASGNPEADYLRPPKGVFLLATSDGLPIGCCGLKGQGTHLGEVKRLWLSSAARGLGLGKRLMDEIEDHARKLGMTTLQLDTNGRLHAALGLYRNSGWIEIDRYNDNPYAEHFFEKQLT</sequence>
<dbReference type="GO" id="GO:0016747">
    <property type="term" value="F:acyltransferase activity, transferring groups other than amino-acyl groups"/>
    <property type="evidence" value="ECO:0007669"/>
    <property type="project" value="InterPro"/>
</dbReference>
<dbReference type="AlphaFoldDB" id="A0A1H5XAR6"/>
<dbReference type="Gene3D" id="1.10.10.10">
    <property type="entry name" value="Winged helix-like DNA-binding domain superfamily/Winged helix DNA-binding domain"/>
    <property type="match status" value="1"/>
</dbReference>
<keyword evidence="6" id="KW-1185">Reference proteome</keyword>
<dbReference type="PANTHER" id="PTHR43877">
    <property type="entry name" value="AMINOALKYLPHOSPHONATE N-ACETYLTRANSFERASE-RELATED-RELATED"/>
    <property type="match status" value="1"/>
</dbReference>
<accession>A0A1H5XAR6</accession>
<dbReference type="Pfam" id="PF00583">
    <property type="entry name" value="Acetyltransf_1"/>
    <property type="match status" value="1"/>
</dbReference>
<dbReference type="GO" id="GO:0003700">
    <property type="term" value="F:DNA-binding transcription factor activity"/>
    <property type="evidence" value="ECO:0007669"/>
    <property type="project" value="InterPro"/>
</dbReference>
<feature type="domain" description="HTH marR-type" evidence="3">
    <location>
        <begin position="1"/>
        <end position="136"/>
    </location>
</feature>
<keyword evidence="1 5" id="KW-0808">Transferase</keyword>
<feature type="domain" description="N-acetyltransferase" evidence="4">
    <location>
        <begin position="140"/>
        <end position="291"/>
    </location>
</feature>
<dbReference type="InterPro" id="IPR016181">
    <property type="entry name" value="Acyl_CoA_acyltransferase"/>
</dbReference>
<dbReference type="OrthoDB" id="2436196at2"/>
<dbReference type="InterPro" id="IPR036390">
    <property type="entry name" value="WH_DNA-bd_sf"/>
</dbReference>